<sequence length="126" mass="13775">MSARTAVIAGRRAAEALMTDRATITRPTVTTGADGLDEIDETPVWEGRCKVQTYEAYETAANAAGALVTIQRYSIHLPHHVDAVRVGDLIRVAGYLSVFRVSGLFDKTHVTSRRFQVDVETNGDDL</sequence>
<proteinExistence type="predicted"/>
<reference evidence="1" key="1">
    <citation type="journal article" date="2021" name="Proc. Natl. Acad. Sci. U.S.A.">
        <title>A Catalog of Tens of Thousands of Viruses from Human Metagenomes Reveals Hidden Associations with Chronic Diseases.</title>
        <authorList>
            <person name="Tisza M.J."/>
            <person name="Buck C.B."/>
        </authorList>
    </citation>
    <scope>NUCLEOTIDE SEQUENCE</scope>
    <source>
        <strain evidence="1">Ctj912</strain>
    </source>
</reference>
<name>A0A8S5SN39_9CAUD</name>
<organism evidence="1">
    <name type="scientific">Siphoviridae sp. ctj912</name>
    <dbReference type="NCBI Taxonomy" id="2827920"/>
    <lineage>
        <taxon>Viruses</taxon>
        <taxon>Duplodnaviria</taxon>
        <taxon>Heunggongvirae</taxon>
        <taxon>Uroviricota</taxon>
        <taxon>Caudoviricetes</taxon>
    </lineage>
</organism>
<dbReference type="InterPro" id="IPR046075">
    <property type="entry name" value="DUF6093"/>
</dbReference>
<dbReference type="Pfam" id="PF19586">
    <property type="entry name" value="DUF6093"/>
    <property type="match status" value="1"/>
</dbReference>
<dbReference type="EMBL" id="BK032637">
    <property type="protein sequence ID" value="DAF52484.1"/>
    <property type="molecule type" value="Genomic_DNA"/>
</dbReference>
<evidence type="ECO:0000313" key="1">
    <source>
        <dbReference type="EMBL" id="DAF52484.1"/>
    </source>
</evidence>
<accession>A0A8S5SN39</accession>
<protein>
    <submittedName>
        <fullName evidence="1">Uncharacterized protein</fullName>
    </submittedName>
</protein>